<dbReference type="RefSeq" id="WP_189002491.1">
    <property type="nucleotide sequence ID" value="NZ_BMOD01000005.1"/>
</dbReference>
<accession>A0ABQ2D0U0</accession>
<organism evidence="1 2">
    <name type="scientific">Deinococcus roseus</name>
    <dbReference type="NCBI Taxonomy" id="392414"/>
    <lineage>
        <taxon>Bacteria</taxon>
        <taxon>Thermotogati</taxon>
        <taxon>Deinococcota</taxon>
        <taxon>Deinococci</taxon>
        <taxon>Deinococcales</taxon>
        <taxon>Deinococcaceae</taxon>
        <taxon>Deinococcus</taxon>
    </lineage>
</organism>
<evidence type="ECO:0000313" key="2">
    <source>
        <dbReference type="Proteomes" id="UP000632222"/>
    </source>
</evidence>
<gene>
    <name evidence="1" type="ORF">GCM10008938_19510</name>
</gene>
<evidence type="ECO:0000313" key="1">
    <source>
        <dbReference type="EMBL" id="GGJ33326.1"/>
    </source>
</evidence>
<proteinExistence type="predicted"/>
<comment type="caution">
    <text evidence="1">The sequence shown here is derived from an EMBL/GenBank/DDBJ whole genome shotgun (WGS) entry which is preliminary data.</text>
</comment>
<dbReference type="Proteomes" id="UP000632222">
    <property type="component" value="Unassembled WGS sequence"/>
</dbReference>
<sequence length="370" mass="41524">MNTLLDEFIAARSGAVPHFFNGRALSAEDLKRLYAALDNLDQRFGLLHGSGVAEGLKVTLQNQTLKITPGWGFNRLGTPLVLDSEIQLNIHDIYTDTEDDDGEFRNCNEGIYVSDTVQKDRVYVLTVTPRSRLEGRAPMFGMGGAPSKCNYKDQMPGVVFRLHRWPDAEKAIQNAVASQQQNLLAHFCYGTRNPTPVNPLQDDFWPELVLPDPVRDWISSDEEPLTLLHTRTSGWVLDGWAVRRSLFHALQEKLNLSQNRARNHAMLQQYHEQLGQLVANVGGDPGQITANAFDEAFAFLPPTGILPAQLNTGSQATLSRSGTRRMMQEALNSGEGFSRTSLGYWGSYLLDFSQRWAMFTDPTLYWNNSY</sequence>
<keyword evidence="2" id="KW-1185">Reference proteome</keyword>
<protein>
    <submittedName>
        <fullName evidence="1">Uncharacterized protein</fullName>
    </submittedName>
</protein>
<name>A0ABQ2D0U0_9DEIO</name>
<reference evidence="2" key="1">
    <citation type="journal article" date="2019" name="Int. J. Syst. Evol. Microbiol.">
        <title>The Global Catalogue of Microorganisms (GCM) 10K type strain sequencing project: providing services to taxonomists for standard genome sequencing and annotation.</title>
        <authorList>
            <consortium name="The Broad Institute Genomics Platform"/>
            <consortium name="The Broad Institute Genome Sequencing Center for Infectious Disease"/>
            <person name="Wu L."/>
            <person name="Ma J."/>
        </authorList>
    </citation>
    <scope>NUCLEOTIDE SEQUENCE [LARGE SCALE GENOMIC DNA]</scope>
    <source>
        <strain evidence="2">JCM 14370</strain>
    </source>
</reference>
<dbReference type="EMBL" id="BMOD01000005">
    <property type="protein sequence ID" value="GGJ33326.1"/>
    <property type="molecule type" value="Genomic_DNA"/>
</dbReference>